<proteinExistence type="predicted"/>
<dbReference type="GO" id="GO:0051276">
    <property type="term" value="P:chromosome organization"/>
    <property type="evidence" value="ECO:0007669"/>
    <property type="project" value="InterPro"/>
</dbReference>
<accession>A0A1P8VIX2</accession>
<organism evidence="2">
    <name type="scientific">Murid betaherpesvirus 3</name>
    <dbReference type="NCBI Taxonomy" id="2560603"/>
    <lineage>
        <taxon>Viruses</taxon>
        <taxon>Duplodnaviria</taxon>
        <taxon>Heunggongvirae</taxon>
        <taxon>Peploviricota</taxon>
        <taxon>Herviviricetes</taxon>
        <taxon>Herpesvirales</taxon>
        <taxon>Orthoherpesviridae</taxon>
        <taxon>Betaherpesvirinae</taxon>
        <taxon>Roseolovirus</taxon>
        <taxon>Roseolovirus muridbeta3</taxon>
    </lineage>
</organism>
<protein>
    <recommendedName>
        <fullName evidence="1">Probable DNA packing protein C-terminal domain-containing protein</fullName>
    </recommendedName>
</protein>
<dbReference type="Pfam" id="PF02499">
    <property type="entry name" value="DNA_pack_C"/>
    <property type="match status" value="1"/>
</dbReference>
<dbReference type="Proteomes" id="UP000202182">
    <property type="component" value="Segment"/>
</dbReference>
<dbReference type="InterPro" id="IPR003498">
    <property type="entry name" value="DNA_pack_C"/>
</dbReference>
<gene>
    <name evidence="2" type="primary">ORF76</name>
    <name evidence="2" type="ORF">MRV_0080</name>
</gene>
<dbReference type="EMBL" id="KY355735">
    <property type="protein sequence ID" value="APZ76291.1"/>
    <property type="molecule type" value="Genomic_DNA"/>
</dbReference>
<dbReference type="OrthoDB" id="787at10239"/>
<evidence type="ECO:0000259" key="1">
    <source>
        <dbReference type="Pfam" id="PF02499"/>
    </source>
</evidence>
<feature type="domain" description="Probable DNA packing protein C-terminal" evidence="1">
    <location>
        <begin position="1"/>
        <end position="309"/>
    </location>
</feature>
<dbReference type="KEGG" id="vg:30999417"/>
<sequence length="314" mass="36111">MLNMISYVCEDHINMLSDKGEATACPCYRLHKPKFITINSDVRKTANLFLEDAFMNEIMGNTKNMLQNNALITYQSQVEFDFFRYSTITKRMSQLLSKELYIYIDPAFTSNKRASGTGVSAICKYLNQFIILGLEHFFLESLLTSAESSIAECVSHMLLAILEIHTFFNDIYIIIEGNSNQASAVKIACLIKQNVFVQHNDKNMMFYHTIDQNNIAQPYYILSKEKRLAVEYFIAHFNSGQIKASQELISFTVKITHDPIDYLLEQIKNIHQISINDYITYTAKKQSCSDDLIISVILCVYICQDNNIIQFKPI</sequence>
<evidence type="ECO:0000313" key="2">
    <source>
        <dbReference type="EMBL" id="APZ76291.1"/>
    </source>
</evidence>
<dbReference type="Gene3D" id="3.30.420.320">
    <property type="match status" value="1"/>
</dbReference>
<dbReference type="InterPro" id="IPR038435">
    <property type="entry name" value="DNA_pack_C_sf"/>
</dbReference>
<keyword evidence="3" id="KW-1185">Reference proteome</keyword>
<reference evidence="2" key="1">
    <citation type="submission" date="2016-12" db="EMBL/GenBank/DDBJ databases">
        <title>A murine herpesvirus closely related to ubiquitous human herpesviruses causes T-cell depletion.</title>
        <authorList>
            <person name="Patel S.J."/>
            <person name="Zhao G."/>
            <person name="Penna V.R."/>
            <person name="Park E."/>
            <person name="Lauron E.J."/>
            <person name="Harvey I.B."/>
            <person name="Beatty W.L."/>
            <person name="Plougastel-Douglas B."/>
            <person name="Poursine-Laurent J."/>
            <person name="Fremont D.H."/>
            <person name="Wang D."/>
            <person name="Yokoyama W.M."/>
        </authorList>
    </citation>
    <scope>NUCLEOTIDE SEQUENCE [LARGE SCALE GENOMIC DNA]</scope>
    <source>
        <strain evidence="2">YOK1</strain>
    </source>
</reference>
<evidence type="ECO:0000313" key="3">
    <source>
        <dbReference type="Proteomes" id="UP000202182"/>
    </source>
</evidence>
<name>A0A1P8VIX2_9BETA</name>